<dbReference type="NCBIfam" id="TIGR00762">
    <property type="entry name" value="DegV"/>
    <property type="match status" value="1"/>
</dbReference>
<protein>
    <submittedName>
        <fullName evidence="2">DegV domain-containing protein</fullName>
    </submittedName>
</protein>
<dbReference type="GO" id="GO:0008289">
    <property type="term" value="F:lipid binding"/>
    <property type="evidence" value="ECO:0007669"/>
    <property type="project" value="UniProtKB-KW"/>
</dbReference>
<dbReference type="KEGG" id="vfa:MM35RIKEN_19570"/>
<dbReference type="PROSITE" id="PS51482">
    <property type="entry name" value="DEGV"/>
    <property type="match status" value="1"/>
</dbReference>
<gene>
    <name evidence="2" type="ORF">MM35RIKEN_19570</name>
</gene>
<reference evidence="2" key="1">
    <citation type="submission" date="2020-09" db="EMBL/GenBank/DDBJ databases">
        <title>New species isolated from human feces.</title>
        <authorList>
            <person name="Kitahara M."/>
            <person name="Shigeno Y."/>
            <person name="Shime M."/>
            <person name="Matsumoto Y."/>
            <person name="Nakamura S."/>
            <person name="Motooka D."/>
            <person name="Fukuoka S."/>
            <person name="Nishikawa H."/>
            <person name="Benno Y."/>
        </authorList>
    </citation>
    <scope>NUCLEOTIDE SEQUENCE</scope>
    <source>
        <strain evidence="2">MM35</strain>
        <plasmid evidence="2">pMM35_01</plasmid>
    </source>
</reference>
<dbReference type="Gene3D" id="3.40.50.10170">
    <property type="match status" value="1"/>
</dbReference>
<dbReference type="Pfam" id="PF02645">
    <property type="entry name" value="DegV"/>
    <property type="match status" value="1"/>
</dbReference>
<dbReference type="InterPro" id="IPR043168">
    <property type="entry name" value="DegV_C"/>
</dbReference>
<dbReference type="PANTHER" id="PTHR33434">
    <property type="entry name" value="DEGV DOMAIN-CONTAINING PROTEIN DR_1986-RELATED"/>
    <property type="match status" value="1"/>
</dbReference>
<evidence type="ECO:0000256" key="1">
    <source>
        <dbReference type="ARBA" id="ARBA00023121"/>
    </source>
</evidence>
<evidence type="ECO:0000313" key="2">
    <source>
        <dbReference type="EMBL" id="BCK79765.1"/>
    </source>
</evidence>
<dbReference type="SUPFAM" id="SSF82549">
    <property type="entry name" value="DAK1/DegV-like"/>
    <property type="match status" value="1"/>
</dbReference>
<dbReference type="PANTHER" id="PTHR33434:SF2">
    <property type="entry name" value="FATTY ACID-BINDING PROTEIN TM_1468"/>
    <property type="match status" value="1"/>
</dbReference>
<accession>A0A810Q013</accession>
<evidence type="ECO:0000313" key="3">
    <source>
        <dbReference type="Proteomes" id="UP000681343"/>
    </source>
</evidence>
<dbReference type="Gene3D" id="3.30.1180.10">
    <property type="match status" value="1"/>
</dbReference>
<dbReference type="InterPro" id="IPR050270">
    <property type="entry name" value="DegV_domain_contain"/>
</dbReference>
<dbReference type="EMBL" id="AP023416">
    <property type="protein sequence ID" value="BCK79765.1"/>
    <property type="molecule type" value="Genomic_DNA"/>
</dbReference>
<dbReference type="AlphaFoldDB" id="A0A810Q013"/>
<dbReference type="RefSeq" id="WP_212821544.1">
    <property type="nucleotide sequence ID" value="NZ_AP023416.1"/>
</dbReference>
<keyword evidence="2" id="KW-0614">Plasmid</keyword>
<proteinExistence type="predicted"/>
<geneLocation type="plasmid" evidence="2 3">
    <name>pMM35_01</name>
</geneLocation>
<organism evidence="2 3">
    <name type="scientific">Vescimonas fastidiosa</name>
    <dbReference type="NCBI Taxonomy" id="2714353"/>
    <lineage>
        <taxon>Bacteria</taxon>
        <taxon>Bacillati</taxon>
        <taxon>Bacillota</taxon>
        <taxon>Clostridia</taxon>
        <taxon>Eubacteriales</taxon>
        <taxon>Oscillospiraceae</taxon>
        <taxon>Vescimonas</taxon>
    </lineage>
</organism>
<name>A0A810Q013_9FIRM</name>
<keyword evidence="3" id="KW-1185">Reference proteome</keyword>
<keyword evidence="1" id="KW-0446">Lipid-binding</keyword>
<dbReference type="Proteomes" id="UP000681343">
    <property type="component" value="Plasmid pMM35_01"/>
</dbReference>
<sequence>MSRPVCITYDSTCDLTPALLERFQIRTVPLTIQSGQRTFPDDGSYTALDLYADYQKDGTLPKTAAVSPEEFKNFFAPILDEGFDIVHIDISSNLSCTCQNALLAATEMEAAHRIHVVDSRQLSTGGALLALQGSKLRDQGLPAAEIAEELRRLAPLSDTSFVLDTLQFMWKGGRCSGVTALGANVLKLKPCLEMREGNLVVCKKYRGSIEKVYPQYISQRLAGKSVVEDWVFITHSGQVSEETLRELTEQVKAEAPFREVFITQAGCTVSSHCGPKTLGVLFLRKE</sequence>
<dbReference type="InterPro" id="IPR003797">
    <property type="entry name" value="DegV"/>
</dbReference>